<keyword evidence="3" id="KW-0963">Cytoplasm</keyword>
<gene>
    <name evidence="5" type="ORF">D5S19_10890</name>
</gene>
<proteinExistence type="inferred from homology"/>
<organism evidence="5 6">
    <name type="scientific">Amycolatopsis panacis</name>
    <dbReference type="NCBI Taxonomy" id="2340917"/>
    <lineage>
        <taxon>Bacteria</taxon>
        <taxon>Bacillati</taxon>
        <taxon>Actinomycetota</taxon>
        <taxon>Actinomycetes</taxon>
        <taxon>Pseudonocardiales</taxon>
        <taxon>Pseudonocardiaceae</taxon>
        <taxon>Amycolatopsis</taxon>
    </lineage>
</organism>
<keyword evidence="6" id="KW-1185">Reference proteome</keyword>
<comment type="similarity">
    <text evidence="2">Belongs to the EspG family.</text>
</comment>
<dbReference type="InterPro" id="IPR025734">
    <property type="entry name" value="EspG"/>
</dbReference>
<dbReference type="Proteomes" id="UP000285112">
    <property type="component" value="Unassembled WGS sequence"/>
</dbReference>
<dbReference type="Pfam" id="PF14011">
    <property type="entry name" value="ESX-1_EspG"/>
    <property type="match status" value="1"/>
</dbReference>
<reference evidence="5 6" key="1">
    <citation type="submission" date="2018-09" db="EMBL/GenBank/DDBJ databases">
        <title>YIM PH 21725 draft genome.</title>
        <authorList>
            <person name="Miao C."/>
        </authorList>
    </citation>
    <scope>NUCLEOTIDE SEQUENCE [LARGE SCALE GENOMIC DNA]</scope>
    <source>
        <strain evidence="6">YIM PH21725</strain>
    </source>
</reference>
<comment type="subcellular location">
    <subcellularLocation>
        <location evidence="1">Cytoplasm</location>
    </subcellularLocation>
</comment>
<keyword evidence="4" id="KW-0143">Chaperone</keyword>
<name>A0A419I6D8_9PSEU</name>
<comment type="caution">
    <text evidence="5">The sequence shown here is derived from an EMBL/GenBank/DDBJ whole genome shotgun (WGS) entry which is preliminary data.</text>
</comment>
<protein>
    <submittedName>
        <fullName evidence="5">ESX secretion-associated protein EspG</fullName>
    </submittedName>
</protein>
<evidence type="ECO:0000256" key="3">
    <source>
        <dbReference type="ARBA" id="ARBA00022490"/>
    </source>
</evidence>
<evidence type="ECO:0000313" key="6">
    <source>
        <dbReference type="Proteomes" id="UP000285112"/>
    </source>
</evidence>
<sequence length="257" mass="27904">MVIDQPVTVPRVTLAWAWNAERIGPAHPVLGIVEWWLEADAAASFDELMRQTLAEPGFYDLRRQRLSGDFRDVLLGISTADAECYRISSRRDGRKSASLAVLTGQSALLITVDDDQATLAGIPAGRLCRATVETLPNVRPAGISEIRVRRAEYRAGTASESYDLDMTSDYTVPDTAEQLRVLMAAPRSAVHQFYVAGRTNGVRSSSYPLTTVDTIDHGRVLTLLQHGPDGDDLISCGPGSTNYITATLNSTMQGLPA</sequence>
<accession>A0A419I6D8</accession>
<dbReference type="OrthoDB" id="3612957at2"/>
<dbReference type="RefSeq" id="WP_120023236.1">
    <property type="nucleotide sequence ID" value="NZ_QZFV01000071.1"/>
</dbReference>
<evidence type="ECO:0000256" key="2">
    <source>
        <dbReference type="ARBA" id="ARBA00006411"/>
    </source>
</evidence>
<evidence type="ECO:0000256" key="4">
    <source>
        <dbReference type="ARBA" id="ARBA00023186"/>
    </source>
</evidence>
<dbReference type="AlphaFoldDB" id="A0A419I6D8"/>
<dbReference type="EMBL" id="QZFV01000071">
    <property type="protein sequence ID" value="RJQ86825.1"/>
    <property type="molecule type" value="Genomic_DNA"/>
</dbReference>
<evidence type="ECO:0000313" key="5">
    <source>
        <dbReference type="EMBL" id="RJQ86825.1"/>
    </source>
</evidence>
<evidence type="ECO:0000256" key="1">
    <source>
        <dbReference type="ARBA" id="ARBA00004496"/>
    </source>
</evidence>